<dbReference type="PANTHER" id="PTHR43662:SF3">
    <property type="entry name" value="DOMAIN PROTEIN, PUTATIVE (AFU_ORTHOLOGUE AFUA_6G11970)-RELATED"/>
    <property type="match status" value="1"/>
</dbReference>
<dbReference type="InterPro" id="IPR018535">
    <property type="entry name" value="DUF1996"/>
</dbReference>
<feature type="chain" id="PRO_5030832908" description="DUF1996 domain-containing protein" evidence="2">
    <location>
        <begin position="23"/>
        <end position="428"/>
    </location>
</feature>
<protein>
    <recommendedName>
        <fullName evidence="3">DUF1996 domain-containing protein</fullName>
    </recommendedName>
</protein>
<evidence type="ECO:0000313" key="5">
    <source>
        <dbReference type="Proteomes" id="UP000522313"/>
    </source>
</evidence>
<keyword evidence="2" id="KW-0732">Signal</keyword>
<proteinExistence type="predicted"/>
<sequence>MYRRLIIAVSLLGCAAATPAQRSLLRADEAAYELRGPEEVAATTKGHGSHNVGSQHGDQVRPQLSEDVLEVPASIPSTGRVATMTTPSWGTGAIPSTAAPDNVGAFRFMCEPGQISYDDPIVYPNQPGKSHLHQWFGNTGGNAASTYKSLRTTGESTCVNTLNRSAYWMPAMLDGKGHVVRPDYVVIYYKRYPVTSPECQRQGKECVPLPRGLRFVFGYDMVSNGKPTGGGSFNCDGPTARPGHYTTITEAAANCPTGNRLGASIGAPNCWDGKRLDSPNHRDHVGHAGYGSWGYLRCDSRHPYIIPGFTMIAWFSVGPEGAKDWYLSSDEMPGMGRMPAGSTFHADWFGAWDDDVMSVWIEHCINKLLSCSGGDLGNGRQLKQTGTFSWTTPRRLVAIPPRPGVAAAHAPAPAPAPATAIAKGSAAP</sequence>
<evidence type="ECO:0000256" key="2">
    <source>
        <dbReference type="SAM" id="SignalP"/>
    </source>
</evidence>
<comment type="caution">
    <text evidence="4">The sequence shown here is derived from an EMBL/GenBank/DDBJ whole genome shotgun (WGS) entry which is preliminary data.</text>
</comment>
<feature type="region of interest" description="Disordered" evidence="1">
    <location>
        <begin position="41"/>
        <end position="61"/>
    </location>
</feature>
<accession>A0A7X0MMZ9</accession>
<feature type="signal peptide" evidence="2">
    <location>
        <begin position="1"/>
        <end position="22"/>
    </location>
</feature>
<dbReference type="AlphaFoldDB" id="A0A7X0MMZ9"/>
<dbReference type="Pfam" id="PF09362">
    <property type="entry name" value="DUF1996"/>
    <property type="match status" value="1"/>
</dbReference>
<reference evidence="4 5" key="1">
    <citation type="submission" date="2020-08" db="EMBL/GenBank/DDBJ databases">
        <title>The Agave Microbiome: Exploring the role of microbial communities in plant adaptations to desert environments.</title>
        <authorList>
            <person name="Partida-Martinez L.P."/>
        </authorList>
    </citation>
    <scope>NUCLEOTIDE SEQUENCE [LARGE SCALE GENOMIC DNA]</scope>
    <source>
        <strain evidence="4 5">AS3.13</strain>
    </source>
</reference>
<dbReference type="PANTHER" id="PTHR43662">
    <property type="match status" value="1"/>
</dbReference>
<name>A0A7X0MMZ9_9SPHN</name>
<dbReference type="Proteomes" id="UP000522313">
    <property type="component" value="Unassembled WGS sequence"/>
</dbReference>
<reference evidence="4 5" key="2">
    <citation type="submission" date="2020-08" db="EMBL/GenBank/DDBJ databases">
        <authorList>
            <person name="Partida-Martinez L."/>
            <person name="Huntemann M."/>
            <person name="Clum A."/>
            <person name="Wang J."/>
            <person name="Palaniappan K."/>
            <person name="Ritter S."/>
            <person name="Chen I.-M."/>
            <person name="Stamatis D."/>
            <person name="Reddy T."/>
            <person name="O'Malley R."/>
            <person name="Daum C."/>
            <person name="Shapiro N."/>
            <person name="Ivanova N."/>
            <person name="Kyrpides N."/>
            <person name="Woyke T."/>
        </authorList>
    </citation>
    <scope>NUCLEOTIDE SEQUENCE [LARGE SCALE GENOMIC DNA]</scope>
    <source>
        <strain evidence="4 5">AS3.13</strain>
    </source>
</reference>
<feature type="domain" description="DUF1996" evidence="3">
    <location>
        <begin position="119"/>
        <end position="352"/>
    </location>
</feature>
<feature type="region of interest" description="Disordered" evidence="1">
    <location>
        <begin position="408"/>
        <end position="428"/>
    </location>
</feature>
<dbReference type="RefSeq" id="WP_184505815.1">
    <property type="nucleotide sequence ID" value="NZ_JACHBT010000010.1"/>
</dbReference>
<dbReference type="EMBL" id="JACHBT010000010">
    <property type="protein sequence ID" value="MBB6505172.1"/>
    <property type="molecule type" value="Genomic_DNA"/>
</dbReference>
<organism evidence="4 5">
    <name type="scientific">Sphingomonas endophytica</name>
    <dbReference type="NCBI Taxonomy" id="869719"/>
    <lineage>
        <taxon>Bacteria</taxon>
        <taxon>Pseudomonadati</taxon>
        <taxon>Pseudomonadota</taxon>
        <taxon>Alphaproteobacteria</taxon>
        <taxon>Sphingomonadales</taxon>
        <taxon>Sphingomonadaceae</taxon>
        <taxon>Sphingomonas</taxon>
    </lineage>
</organism>
<evidence type="ECO:0000313" key="4">
    <source>
        <dbReference type="EMBL" id="MBB6505172.1"/>
    </source>
</evidence>
<evidence type="ECO:0000259" key="3">
    <source>
        <dbReference type="Pfam" id="PF09362"/>
    </source>
</evidence>
<evidence type="ECO:0000256" key="1">
    <source>
        <dbReference type="SAM" id="MobiDB-lite"/>
    </source>
</evidence>
<gene>
    <name evidence="4" type="ORF">F4693_002159</name>
</gene>